<feature type="region of interest" description="Disordered" evidence="2">
    <location>
        <begin position="454"/>
        <end position="473"/>
    </location>
</feature>
<keyword evidence="5" id="KW-1185">Reference proteome</keyword>
<comment type="similarity">
    <text evidence="1">Belongs to the nuclear import and ribosome assembly adapter family.</text>
</comment>
<feature type="compositionally biased region" description="Basic and acidic residues" evidence="2">
    <location>
        <begin position="454"/>
        <end position="466"/>
    </location>
</feature>
<evidence type="ECO:0000313" key="5">
    <source>
        <dbReference type="Proteomes" id="UP000620104"/>
    </source>
</evidence>
<evidence type="ECO:0000256" key="1">
    <source>
        <dbReference type="ARBA" id="ARBA00049983"/>
    </source>
</evidence>
<reference evidence="4" key="1">
    <citation type="submission" date="2020-07" db="EMBL/GenBank/DDBJ databases">
        <title>Draft Genome Sequence of a Deep-Sea Yeast, Naganishia (Cryptococcus) liquefaciens strain N6.</title>
        <authorList>
            <person name="Han Y.W."/>
            <person name="Kajitani R."/>
            <person name="Morimoto H."/>
            <person name="Parhat M."/>
            <person name="Tsubouchi H."/>
            <person name="Bakenova O."/>
            <person name="Ogata M."/>
            <person name="Argunhan B."/>
            <person name="Aoki R."/>
            <person name="Kajiwara S."/>
            <person name="Itoh T."/>
            <person name="Iwasaki H."/>
        </authorList>
    </citation>
    <scope>NUCLEOTIDE SEQUENCE</scope>
    <source>
        <strain evidence="4">N6</strain>
    </source>
</reference>
<dbReference type="GO" id="GO:0051082">
    <property type="term" value="F:unfolded protein binding"/>
    <property type="evidence" value="ECO:0007669"/>
    <property type="project" value="TreeGrafter"/>
</dbReference>
<dbReference type="EMBL" id="BLZA01000023">
    <property type="protein sequence ID" value="GHJ87514.1"/>
    <property type="molecule type" value="Genomic_DNA"/>
</dbReference>
<feature type="region of interest" description="Disordered" evidence="2">
    <location>
        <begin position="405"/>
        <end position="446"/>
    </location>
</feature>
<dbReference type="InterPro" id="IPR052616">
    <property type="entry name" value="SYO1-like"/>
</dbReference>
<evidence type="ECO:0000313" key="4">
    <source>
        <dbReference type="EMBL" id="GHJ87514.1"/>
    </source>
</evidence>
<dbReference type="InterPro" id="IPR057990">
    <property type="entry name" value="TPR_SYO1"/>
</dbReference>
<dbReference type="Proteomes" id="UP000620104">
    <property type="component" value="Unassembled WGS sequence"/>
</dbReference>
<organism evidence="4 5">
    <name type="scientific">Naganishia liquefaciens</name>
    <dbReference type="NCBI Taxonomy" id="104408"/>
    <lineage>
        <taxon>Eukaryota</taxon>
        <taxon>Fungi</taxon>
        <taxon>Dikarya</taxon>
        <taxon>Basidiomycota</taxon>
        <taxon>Agaricomycotina</taxon>
        <taxon>Tremellomycetes</taxon>
        <taxon>Filobasidiales</taxon>
        <taxon>Filobasidiaceae</taxon>
        <taxon>Naganishia</taxon>
    </lineage>
</organism>
<dbReference type="AlphaFoldDB" id="A0A8H3TWJ2"/>
<protein>
    <recommendedName>
        <fullName evidence="3">SYO1-like TPR repeats domain-containing protein</fullName>
    </recommendedName>
</protein>
<comment type="caution">
    <text evidence="4">The sequence shown here is derived from an EMBL/GenBank/DDBJ whole genome shotgun (WGS) entry which is preliminary data.</text>
</comment>
<feature type="domain" description="SYO1-like TPR repeats" evidence="3">
    <location>
        <begin position="479"/>
        <end position="774"/>
    </location>
</feature>
<dbReference type="Gene3D" id="1.25.10.10">
    <property type="entry name" value="Leucine-rich Repeat Variant"/>
    <property type="match status" value="1"/>
</dbReference>
<dbReference type="CDD" id="cd13394">
    <property type="entry name" value="Syo1_like"/>
    <property type="match status" value="1"/>
</dbReference>
<proteinExistence type="inferred from homology"/>
<sequence length="776" mass="83265">MGKAQLQKKVDRQKRRHNPVRVPDAHLARGQVTLKGQEAMLPILKKLSDTDENERAWACAAVTNLISNDPATRRLFQGKNVVGLLVERLGDGSDGVVMEASGALRNLAIDAGAEVVGEMYNKGLMGAVKGLVPRITSTIQKLVAASETPATATPSTTAISPQVIFPLTENILTLIWCLAETSDKILNALNAANLVPFLTAFVVRRESLPLPVVAAACQCLYALSLDNKPFKTAMLSDPTATAALISTLATSEEDLVNAAPVPEPESSNGKKAMQTDTAEDKAARKREEFISRAVLIKVLAAGIIRNITPARRPLVDNLDSAYIMPLIQPLLDVDLQRVAQEILETVPLLPDVSKMSAAALAKRDRSDHRSSAEVKLDSIEKRLSTLMVALEVLTESCAGLIDDVPEEQEGELLQDDDSDAGSIDEDMDQGDDDDDDGDDDDEDGDMTMDERLIAQGRDQTDADKVTDLGPQVKPTATPLEALASSGLHLRLMALARATPLSFPPDAATPSPHPPSTAVLSAIHLRALEALNNLLLTMAGYAPPGTPPLSSSADVDPRQQSRMAEWRHLLDGSLGGLRQIWMDTFAIAREVVQPDVSVLDAKGQEVRMEILEILAGVWLGLAKIGGTGGLPISDDQIQGIIQAYTVVRTDSAKARVITAVGALAMRQDVTVEQNQACGSFLVSIVASITAGPGKQVGMDSVVAGLNAIFDVYGDERSSYDQPVFVQGGYLQTLAGLVHRMRSLTKGIDKRKSPELRESAEEAYENLAAFIKYRRSVA</sequence>
<accession>A0A8H3TWJ2</accession>
<dbReference type="InterPro" id="IPR011989">
    <property type="entry name" value="ARM-like"/>
</dbReference>
<feature type="region of interest" description="Disordered" evidence="2">
    <location>
        <begin position="259"/>
        <end position="280"/>
    </location>
</feature>
<name>A0A8H3TWJ2_9TREE</name>
<evidence type="ECO:0000256" key="2">
    <source>
        <dbReference type="SAM" id="MobiDB-lite"/>
    </source>
</evidence>
<dbReference type="OrthoDB" id="288703at2759"/>
<dbReference type="GO" id="GO:0042273">
    <property type="term" value="P:ribosomal large subunit biogenesis"/>
    <property type="evidence" value="ECO:0007669"/>
    <property type="project" value="TreeGrafter"/>
</dbReference>
<dbReference type="GO" id="GO:0006606">
    <property type="term" value="P:protein import into nucleus"/>
    <property type="evidence" value="ECO:0007669"/>
    <property type="project" value="TreeGrafter"/>
</dbReference>
<dbReference type="InterPro" id="IPR016024">
    <property type="entry name" value="ARM-type_fold"/>
</dbReference>
<dbReference type="PANTHER" id="PTHR13347">
    <property type="entry name" value="HEAT REPEAT-CONTAINING PROTEIN 3"/>
    <property type="match status" value="1"/>
</dbReference>
<evidence type="ECO:0000259" key="3">
    <source>
        <dbReference type="Pfam" id="PF25567"/>
    </source>
</evidence>
<dbReference type="PANTHER" id="PTHR13347:SF1">
    <property type="entry name" value="HEAT REPEAT-CONTAINING PROTEIN 3"/>
    <property type="match status" value="1"/>
</dbReference>
<dbReference type="Pfam" id="PF25567">
    <property type="entry name" value="TPR_SYO1"/>
    <property type="match status" value="1"/>
</dbReference>
<gene>
    <name evidence="4" type="ORF">NliqN6_3916</name>
</gene>
<dbReference type="SUPFAM" id="SSF48371">
    <property type="entry name" value="ARM repeat"/>
    <property type="match status" value="1"/>
</dbReference>